<evidence type="ECO:0000256" key="2">
    <source>
        <dbReference type="ARBA" id="ARBA00022475"/>
    </source>
</evidence>
<evidence type="ECO:0000256" key="13">
    <source>
        <dbReference type="SAM" id="Phobius"/>
    </source>
</evidence>
<dbReference type="SMART" id="SM00155">
    <property type="entry name" value="PLDc"/>
    <property type="match status" value="2"/>
</dbReference>
<evidence type="ECO:0000256" key="12">
    <source>
        <dbReference type="NCBIfam" id="TIGR04265"/>
    </source>
</evidence>
<dbReference type="InterPro" id="IPR022924">
    <property type="entry name" value="Cardiolipin_synthase"/>
</dbReference>
<evidence type="ECO:0000313" key="15">
    <source>
        <dbReference type="EMBL" id="TGG36364.1"/>
    </source>
</evidence>
<keyword evidence="11" id="KW-1208">Phospholipid metabolism</keyword>
<dbReference type="AlphaFoldDB" id="A0A4Z0V0Y5"/>
<keyword evidence="9 13" id="KW-0472">Membrane</keyword>
<evidence type="ECO:0000256" key="1">
    <source>
        <dbReference type="ARBA" id="ARBA00004651"/>
    </source>
</evidence>
<evidence type="ECO:0000256" key="5">
    <source>
        <dbReference type="ARBA" id="ARBA00022692"/>
    </source>
</evidence>
<dbReference type="GO" id="GO:0005886">
    <property type="term" value="C:plasma membrane"/>
    <property type="evidence" value="ECO:0007669"/>
    <property type="project" value="UniProtKB-SubCell"/>
</dbReference>
<evidence type="ECO:0000256" key="6">
    <source>
        <dbReference type="ARBA" id="ARBA00022737"/>
    </source>
</evidence>
<evidence type="ECO:0000313" key="16">
    <source>
        <dbReference type="Proteomes" id="UP000297635"/>
    </source>
</evidence>
<dbReference type="Proteomes" id="UP000297635">
    <property type="component" value="Unassembled WGS sequence"/>
</dbReference>
<reference evidence="15 16" key="1">
    <citation type="submission" date="2019-02" db="EMBL/GenBank/DDBJ databases">
        <title>Isolation and identification of novel species under the genus Muribaculum.</title>
        <authorList>
            <person name="Miyake S."/>
            <person name="Ding Y."/>
            <person name="Low A."/>
            <person name="Soh M."/>
            <person name="Seedorf H."/>
        </authorList>
    </citation>
    <scope>NUCLEOTIDE SEQUENCE [LARGE SCALE GENOMIC DNA]</scope>
    <source>
        <strain evidence="15 16">TLL-A3</strain>
    </source>
</reference>
<organism evidence="15 16">
    <name type="scientific">Duncaniella freteri</name>
    <dbReference type="NCBI Taxonomy" id="2530391"/>
    <lineage>
        <taxon>Bacteria</taxon>
        <taxon>Pseudomonadati</taxon>
        <taxon>Bacteroidota</taxon>
        <taxon>Bacteroidia</taxon>
        <taxon>Bacteroidales</taxon>
        <taxon>Muribaculaceae</taxon>
        <taxon>Duncaniella</taxon>
    </lineage>
</organism>
<dbReference type="InterPro" id="IPR027379">
    <property type="entry name" value="CLS_N"/>
</dbReference>
<keyword evidence="6" id="KW-0677">Repeat</keyword>
<keyword evidence="3" id="KW-0444">Lipid biosynthesis</keyword>
<dbReference type="InterPro" id="IPR025202">
    <property type="entry name" value="PLD-like_dom"/>
</dbReference>
<comment type="caution">
    <text evidence="15">The sequence shown here is derived from an EMBL/GenBank/DDBJ whole genome shotgun (WGS) entry which is preliminary data.</text>
</comment>
<dbReference type="Pfam" id="PF13091">
    <property type="entry name" value="PLDc_2"/>
    <property type="match status" value="2"/>
</dbReference>
<name>A0A4Z0V0Y5_9BACT</name>
<comment type="subcellular location">
    <subcellularLocation>
        <location evidence="1">Cell membrane</location>
        <topology evidence="1">Multi-pass membrane protein</topology>
    </subcellularLocation>
</comment>
<evidence type="ECO:0000256" key="7">
    <source>
        <dbReference type="ARBA" id="ARBA00022989"/>
    </source>
</evidence>
<keyword evidence="2" id="KW-1003">Cell membrane</keyword>
<keyword evidence="10" id="KW-0594">Phospholipid biosynthesis</keyword>
<dbReference type="GO" id="GO:0008808">
    <property type="term" value="F:cardiolipin synthase activity"/>
    <property type="evidence" value="ECO:0007669"/>
    <property type="project" value="UniProtKB-UniRule"/>
</dbReference>
<accession>A0A4Z0V0Y5</accession>
<dbReference type="InterPro" id="IPR001736">
    <property type="entry name" value="PLipase_D/transphosphatidylase"/>
</dbReference>
<keyword evidence="16" id="KW-1185">Reference proteome</keyword>
<sequence>MTQYCHFPLLFAYGSILLWTLVAAYALMITTLIVAVLSENRNPLKALGWVMALLLFPIGGTILYFVFGRSMRNVKMISRRNRRKLLNSDSHRPLPKLSKELSPDNRQRAMLGYSVAEAMVYPSNSVRIFNDGGEMFNTMFSDISSAKKYINLQFYIISNDNLGQKLADILIERARAGIRIRIIYDYVGSFGSQTAQLFNRLRSNGIEVHSFFRIQFPEKLGRLNWRNHRKAVIIDGRIGYIGGINVAQRYVDGGMFGRWRDMAARITGPGVVALQHNFAIDWKFMGHELLTDEVAECDCDTDHRDTIKDVMVQIVASGPTNRWGNTHMLFIKAISGAKKRIFIQTPYFLPSEGLLTALQCAALSGVDVRLMLPRKSDSAVLTHASGSYVEESLLAGIKIYFYEAGMLHGKLLLVDDDFVTLGSTNFDYRSFEHNFEENIVMYSRDVNNAIADLYKKDMEDCSQIKLNEWNRRPSMRKGRESLCRLLSPIL</sequence>
<feature type="domain" description="PLD phosphodiesterase" evidence="14">
    <location>
        <begin position="223"/>
        <end position="250"/>
    </location>
</feature>
<dbReference type="NCBIfam" id="TIGR04265">
    <property type="entry name" value="bac_cardiolipin"/>
    <property type="match status" value="1"/>
</dbReference>
<keyword evidence="8" id="KW-0443">Lipid metabolism</keyword>
<protein>
    <recommendedName>
        <fullName evidence="12">Cardiolipin synthase</fullName>
        <ecNumber evidence="12">2.7.8.-</ecNumber>
    </recommendedName>
</protein>
<dbReference type="PANTHER" id="PTHR21248:SF22">
    <property type="entry name" value="PHOSPHOLIPASE D"/>
    <property type="match status" value="1"/>
</dbReference>
<dbReference type="PANTHER" id="PTHR21248">
    <property type="entry name" value="CARDIOLIPIN SYNTHASE"/>
    <property type="match status" value="1"/>
</dbReference>
<feature type="transmembrane region" description="Helical" evidence="13">
    <location>
        <begin position="46"/>
        <end position="67"/>
    </location>
</feature>
<feature type="domain" description="PLD phosphodiesterase" evidence="14">
    <location>
        <begin position="403"/>
        <end position="430"/>
    </location>
</feature>
<dbReference type="CDD" id="cd09112">
    <property type="entry name" value="PLDc_CLS_2"/>
    <property type="match status" value="1"/>
</dbReference>
<evidence type="ECO:0000256" key="10">
    <source>
        <dbReference type="ARBA" id="ARBA00023209"/>
    </source>
</evidence>
<evidence type="ECO:0000256" key="11">
    <source>
        <dbReference type="ARBA" id="ARBA00023264"/>
    </source>
</evidence>
<dbReference type="Pfam" id="PF13396">
    <property type="entry name" value="PLDc_N"/>
    <property type="match status" value="1"/>
</dbReference>
<evidence type="ECO:0000259" key="14">
    <source>
        <dbReference type="PROSITE" id="PS50035"/>
    </source>
</evidence>
<dbReference type="PROSITE" id="PS50035">
    <property type="entry name" value="PLD"/>
    <property type="match status" value="2"/>
</dbReference>
<dbReference type="SUPFAM" id="SSF56024">
    <property type="entry name" value="Phospholipase D/nuclease"/>
    <property type="match status" value="2"/>
</dbReference>
<dbReference type="CDD" id="cd09110">
    <property type="entry name" value="PLDc_CLS_1"/>
    <property type="match status" value="1"/>
</dbReference>
<keyword evidence="4" id="KW-0808">Transferase</keyword>
<keyword evidence="5 13" id="KW-0812">Transmembrane</keyword>
<feature type="transmembrane region" description="Helical" evidence="13">
    <location>
        <begin position="7"/>
        <end position="34"/>
    </location>
</feature>
<dbReference type="EMBL" id="SJSA01000002">
    <property type="protein sequence ID" value="TGG36364.1"/>
    <property type="molecule type" value="Genomic_DNA"/>
</dbReference>
<gene>
    <name evidence="15" type="primary">cls</name>
    <name evidence="15" type="ORF">EZ315_10880</name>
</gene>
<evidence type="ECO:0000256" key="4">
    <source>
        <dbReference type="ARBA" id="ARBA00022679"/>
    </source>
</evidence>
<dbReference type="RefSeq" id="WP_135472103.1">
    <property type="nucleotide sequence ID" value="NZ_CASCNC010000039.1"/>
</dbReference>
<keyword evidence="7 13" id="KW-1133">Transmembrane helix</keyword>
<evidence type="ECO:0000256" key="9">
    <source>
        <dbReference type="ARBA" id="ARBA00023136"/>
    </source>
</evidence>
<dbReference type="GeneID" id="82150292"/>
<evidence type="ECO:0000256" key="8">
    <source>
        <dbReference type="ARBA" id="ARBA00023098"/>
    </source>
</evidence>
<dbReference type="GO" id="GO:0032049">
    <property type="term" value="P:cardiolipin biosynthetic process"/>
    <property type="evidence" value="ECO:0007669"/>
    <property type="project" value="UniProtKB-UniRule"/>
</dbReference>
<evidence type="ECO:0000256" key="3">
    <source>
        <dbReference type="ARBA" id="ARBA00022516"/>
    </source>
</evidence>
<proteinExistence type="predicted"/>
<dbReference type="EC" id="2.7.8.-" evidence="12"/>
<dbReference type="Gene3D" id="3.30.870.10">
    <property type="entry name" value="Endonuclease Chain A"/>
    <property type="match status" value="2"/>
</dbReference>